<keyword evidence="9" id="KW-0963">Cytoplasm</keyword>
<dbReference type="SMART" id="SM00535">
    <property type="entry name" value="RIBOc"/>
    <property type="match status" value="1"/>
</dbReference>
<keyword evidence="8 9" id="KW-0694">RNA-binding</keyword>
<dbReference type="GO" id="GO:0006397">
    <property type="term" value="P:mRNA processing"/>
    <property type="evidence" value="ECO:0007669"/>
    <property type="project" value="UniProtKB-UniRule"/>
</dbReference>
<comment type="catalytic activity">
    <reaction evidence="1 9">
        <text>Endonucleolytic cleavage to 5'-phosphomonoester.</text>
        <dbReference type="EC" id="3.1.26.3"/>
    </reaction>
</comment>
<evidence type="ECO:0000256" key="4">
    <source>
        <dbReference type="ARBA" id="ARBA00022664"/>
    </source>
</evidence>
<dbReference type="GO" id="GO:0046872">
    <property type="term" value="F:metal ion binding"/>
    <property type="evidence" value="ECO:0007669"/>
    <property type="project" value="UniProtKB-KW"/>
</dbReference>
<dbReference type="PANTHER" id="PTHR11207">
    <property type="entry name" value="RIBONUCLEASE III"/>
    <property type="match status" value="1"/>
</dbReference>
<dbReference type="CDD" id="cd10845">
    <property type="entry name" value="DSRM_RNAse_III_family"/>
    <property type="match status" value="1"/>
</dbReference>
<dbReference type="SUPFAM" id="SSF69065">
    <property type="entry name" value="RNase III domain-like"/>
    <property type="match status" value="1"/>
</dbReference>
<feature type="binding site" evidence="9">
    <location>
        <position position="115"/>
    </location>
    <ligand>
        <name>Mg(2+)</name>
        <dbReference type="ChEBI" id="CHEBI:18420"/>
    </ligand>
</feature>
<evidence type="ECO:0000256" key="7">
    <source>
        <dbReference type="ARBA" id="ARBA00022801"/>
    </source>
</evidence>
<keyword evidence="3 9" id="KW-0698">rRNA processing</keyword>
<dbReference type="SUPFAM" id="SSF54768">
    <property type="entry name" value="dsRNA-binding domain-like"/>
    <property type="match status" value="1"/>
</dbReference>
<dbReference type="NCBIfam" id="TIGR02191">
    <property type="entry name" value="RNaseIII"/>
    <property type="match status" value="1"/>
</dbReference>
<dbReference type="Pfam" id="PF14622">
    <property type="entry name" value="Ribonucleas_3_3"/>
    <property type="match status" value="1"/>
</dbReference>
<dbReference type="Proteomes" id="UP000504844">
    <property type="component" value="Chromosome"/>
</dbReference>
<keyword evidence="6 9" id="KW-0255">Endonuclease</keyword>
<dbReference type="GO" id="GO:0004525">
    <property type="term" value="F:ribonuclease III activity"/>
    <property type="evidence" value="ECO:0007669"/>
    <property type="project" value="UniProtKB-UniRule"/>
</dbReference>
<dbReference type="AlphaFoldDB" id="A0A6M8SX23"/>
<dbReference type="EMBL" id="CP054143">
    <property type="protein sequence ID" value="QKJ67800.1"/>
    <property type="molecule type" value="Genomic_DNA"/>
</dbReference>
<dbReference type="RefSeq" id="WP_173534301.1">
    <property type="nucleotide sequence ID" value="NZ_CP054143.1"/>
</dbReference>
<accession>A0A8G1GVF5</accession>
<proteinExistence type="inferred from homology"/>
<accession>A0A6M8SX23</accession>
<dbReference type="FunFam" id="1.10.1520.10:FF:000001">
    <property type="entry name" value="Ribonuclease 3"/>
    <property type="match status" value="1"/>
</dbReference>
<organism evidence="10 11">
    <name type="scientific">Deefgea piscis</name>
    <dbReference type="NCBI Taxonomy" id="2739061"/>
    <lineage>
        <taxon>Bacteria</taxon>
        <taxon>Pseudomonadati</taxon>
        <taxon>Pseudomonadota</taxon>
        <taxon>Betaproteobacteria</taxon>
        <taxon>Neisseriales</taxon>
        <taxon>Chitinibacteraceae</taxon>
        <taxon>Deefgea</taxon>
    </lineage>
</organism>
<comment type="cofactor">
    <cofactor evidence="9">
        <name>Mg(2+)</name>
        <dbReference type="ChEBI" id="CHEBI:18420"/>
    </cofactor>
</comment>
<keyword evidence="4 9" id="KW-0507">mRNA processing</keyword>
<dbReference type="Pfam" id="PF00035">
    <property type="entry name" value="dsrm"/>
    <property type="match status" value="1"/>
</dbReference>
<name>A0A6M8SX23_9NEIS</name>
<dbReference type="KEGG" id="dee:HQN60_14315"/>
<dbReference type="Gene3D" id="1.10.1520.10">
    <property type="entry name" value="Ribonuclease III domain"/>
    <property type="match status" value="1"/>
</dbReference>
<evidence type="ECO:0000256" key="9">
    <source>
        <dbReference type="HAMAP-Rule" id="MF_00104"/>
    </source>
</evidence>
<evidence type="ECO:0000256" key="3">
    <source>
        <dbReference type="ARBA" id="ARBA00022552"/>
    </source>
</evidence>
<dbReference type="HAMAP" id="MF_00104">
    <property type="entry name" value="RNase_III"/>
    <property type="match status" value="1"/>
</dbReference>
<dbReference type="PROSITE" id="PS00517">
    <property type="entry name" value="RNASE_3_1"/>
    <property type="match status" value="1"/>
</dbReference>
<dbReference type="PANTHER" id="PTHR11207:SF0">
    <property type="entry name" value="RIBONUCLEASE 3"/>
    <property type="match status" value="1"/>
</dbReference>
<dbReference type="GO" id="GO:0005737">
    <property type="term" value="C:cytoplasm"/>
    <property type="evidence" value="ECO:0007669"/>
    <property type="project" value="UniProtKB-SubCell"/>
</dbReference>
<protein>
    <recommendedName>
        <fullName evidence="9">Ribonuclease 3</fullName>
        <ecNumber evidence="9">3.1.26.3</ecNumber>
    </recommendedName>
    <alternativeName>
        <fullName evidence="9">Ribonuclease III</fullName>
        <shortName evidence="9">RNase III</shortName>
    </alternativeName>
</protein>
<evidence type="ECO:0000256" key="1">
    <source>
        <dbReference type="ARBA" id="ARBA00000109"/>
    </source>
</evidence>
<dbReference type="InterPro" id="IPR036389">
    <property type="entry name" value="RNase_III_sf"/>
</dbReference>
<comment type="subcellular location">
    <subcellularLocation>
        <location evidence="9">Cytoplasm</location>
    </subcellularLocation>
</comment>
<evidence type="ECO:0000256" key="8">
    <source>
        <dbReference type="ARBA" id="ARBA00022884"/>
    </source>
</evidence>
<keyword evidence="9" id="KW-0699">rRNA-binding</keyword>
<dbReference type="SMART" id="SM00358">
    <property type="entry name" value="DSRM"/>
    <property type="match status" value="1"/>
</dbReference>
<gene>
    <name evidence="9 10" type="primary">rnc</name>
    <name evidence="10" type="ORF">HQN60_14315</name>
</gene>
<comment type="similarity">
    <text evidence="2">Belongs to the ribonuclease III family.</text>
</comment>
<dbReference type="GO" id="GO:0003725">
    <property type="term" value="F:double-stranded RNA binding"/>
    <property type="evidence" value="ECO:0007669"/>
    <property type="project" value="TreeGrafter"/>
</dbReference>
<sequence length="236" mass="25990">MSVVLPAERLQKTLGYVFSEPKLLKQALTHRSFSSKHNERLEFVGDGILNSIVARSLYFAFPQLSEGDLSRLRAHFVRQESLAVIASELQLGDYLSLGEGELKSGGHRRPSILADALEAILGAIWLDGGFAAVEAVLNQLFAARIAAVNPEEAMKDPKTSLQEWLQARKVELPNYVIERQQGDSPDQIFEVSCTIAELKVSAKAEGTSRRAAEQLAAGAVLHQLREQFPGKKVVRK</sequence>
<dbReference type="GO" id="GO:0010468">
    <property type="term" value="P:regulation of gene expression"/>
    <property type="evidence" value="ECO:0007669"/>
    <property type="project" value="TreeGrafter"/>
</dbReference>
<keyword evidence="11" id="KW-1185">Reference proteome</keyword>
<dbReference type="PROSITE" id="PS50142">
    <property type="entry name" value="RNASE_3_2"/>
    <property type="match status" value="1"/>
</dbReference>
<evidence type="ECO:0000313" key="10">
    <source>
        <dbReference type="EMBL" id="QKJ67800.1"/>
    </source>
</evidence>
<feature type="binding site" evidence="9">
    <location>
        <position position="118"/>
    </location>
    <ligand>
        <name>Mg(2+)</name>
        <dbReference type="ChEBI" id="CHEBI:18420"/>
    </ligand>
</feature>
<dbReference type="GO" id="GO:0008033">
    <property type="term" value="P:tRNA processing"/>
    <property type="evidence" value="ECO:0007669"/>
    <property type="project" value="UniProtKB-KW"/>
</dbReference>
<reference evidence="10 11" key="1">
    <citation type="submission" date="2020-05" db="EMBL/GenBank/DDBJ databases">
        <title>Complete genome sequence of Deefgea sp. D17.</title>
        <authorList>
            <person name="Bae J.-W."/>
            <person name="Han J.E."/>
        </authorList>
    </citation>
    <scope>NUCLEOTIDE SEQUENCE [LARGE SCALE GENOMIC DNA]</scope>
    <source>
        <strain evidence="10 11">D17</strain>
    </source>
</reference>
<keyword evidence="9" id="KW-0460">Magnesium</keyword>
<evidence type="ECO:0000256" key="5">
    <source>
        <dbReference type="ARBA" id="ARBA00022722"/>
    </source>
</evidence>
<evidence type="ECO:0000256" key="2">
    <source>
        <dbReference type="ARBA" id="ARBA00010183"/>
    </source>
</evidence>
<keyword evidence="9" id="KW-0479">Metal-binding</keyword>
<dbReference type="Gene3D" id="3.30.160.20">
    <property type="match status" value="1"/>
</dbReference>
<keyword evidence="9" id="KW-0819">tRNA processing</keyword>
<feature type="binding site" evidence="9">
    <location>
        <position position="42"/>
    </location>
    <ligand>
        <name>Mg(2+)</name>
        <dbReference type="ChEBI" id="CHEBI:18420"/>
    </ligand>
</feature>
<dbReference type="GO" id="GO:0006364">
    <property type="term" value="P:rRNA processing"/>
    <property type="evidence" value="ECO:0007669"/>
    <property type="project" value="UniProtKB-UniRule"/>
</dbReference>
<dbReference type="EC" id="3.1.26.3" evidence="9"/>
<dbReference type="GO" id="GO:0019843">
    <property type="term" value="F:rRNA binding"/>
    <property type="evidence" value="ECO:0007669"/>
    <property type="project" value="UniProtKB-KW"/>
</dbReference>
<feature type="active site" evidence="9">
    <location>
        <position position="118"/>
    </location>
</feature>
<keyword evidence="7 9" id="KW-0378">Hydrolase</keyword>
<dbReference type="CDD" id="cd00593">
    <property type="entry name" value="RIBOc"/>
    <property type="match status" value="1"/>
</dbReference>
<dbReference type="InterPro" id="IPR014720">
    <property type="entry name" value="dsRBD_dom"/>
</dbReference>
<evidence type="ECO:0000256" key="6">
    <source>
        <dbReference type="ARBA" id="ARBA00022759"/>
    </source>
</evidence>
<comment type="subunit">
    <text evidence="9">Homodimer.</text>
</comment>
<dbReference type="InterPro" id="IPR011907">
    <property type="entry name" value="RNase_III"/>
</dbReference>
<dbReference type="PROSITE" id="PS50137">
    <property type="entry name" value="DS_RBD"/>
    <property type="match status" value="1"/>
</dbReference>
<evidence type="ECO:0000313" key="11">
    <source>
        <dbReference type="Proteomes" id="UP000504844"/>
    </source>
</evidence>
<comment type="function">
    <text evidence="9">Digests double-stranded RNA. Involved in the processing of primary rRNA transcript to yield the immediate precursors to the large and small rRNAs (23S and 16S). Processes some mRNAs, and tRNAs when they are encoded in the rRNA operon. Processes pre-crRNA and tracrRNA of type II CRISPR loci if present in the organism.</text>
</comment>
<keyword evidence="5 9" id="KW-0540">Nuclease</keyword>
<dbReference type="InterPro" id="IPR000999">
    <property type="entry name" value="RNase_III_dom"/>
</dbReference>
<feature type="active site" evidence="9">
    <location>
        <position position="46"/>
    </location>
</feature>